<dbReference type="Pfam" id="PF03781">
    <property type="entry name" value="FGE-sulfatase"/>
    <property type="match status" value="1"/>
</dbReference>
<accession>A0ABR7LUV9</accession>
<dbReference type="Gene3D" id="3.90.1580.10">
    <property type="entry name" value="paralog of FGE (formylglycine-generating enzyme)"/>
    <property type="match status" value="1"/>
</dbReference>
<sequence length="340" mass="36540">MSGHISHSGGDTSCCAPSTSTGQTTGPVIETITLGPPGPFRPSAADRRTRRQVRVPGGMFAMGDAFGEGYAADGEGPVHEVRLDPFLIDATTVTNAAFAAFVKDTGYVTDAERLGMSAVFHLTVRADPSDILGSPLGTPWWLVVRGASWRSPDGPQSSIGSLQNHPVVQVSWNDAQAYCRWAGKRLPTEAEWEYAARGGRKGSRFPWGDELTPRGRWMCNVWQGTFPTHNTGEDGHVATAPVKSFRPNGFGLWNTMGNVWEWCADTFAADTYAARAAQAPVSDPRGPVHDPGRSAPRVMRGGSFLCHDSYCYRYRLAARSSNTAESAAANIGFRCANDAG</sequence>
<evidence type="ECO:0000256" key="1">
    <source>
        <dbReference type="SAM" id="MobiDB-lite"/>
    </source>
</evidence>
<comment type="caution">
    <text evidence="3">The sequence shown here is derived from an EMBL/GenBank/DDBJ whole genome shotgun (WGS) entry which is preliminary data.</text>
</comment>
<feature type="compositionally biased region" description="Polar residues" evidence="1">
    <location>
        <begin position="9"/>
        <end position="26"/>
    </location>
</feature>
<proteinExistence type="predicted"/>
<organism evidence="3 4">
    <name type="scientific">Actinomadura alba</name>
    <dbReference type="NCBI Taxonomy" id="406431"/>
    <lineage>
        <taxon>Bacteria</taxon>
        <taxon>Bacillati</taxon>
        <taxon>Actinomycetota</taxon>
        <taxon>Actinomycetes</taxon>
        <taxon>Streptosporangiales</taxon>
        <taxon>Thermomonosporaceae</taxon>
        <taxon>Actinomadura</taxon>
    </lineage>
</organism>
<evidence type="ECO:0000313" key="3">
    <source>
        <dbReference type="EMBL" id="MBC6468637.1"/>
    </source>
</evidence>
<dbReference type="InterPro" id="IPR016187">
    <property type="entry name" value="CTDL_fold"/>
</dbReference>
<dbReference type="InterPro" id="IPR051043">
    <property type="entry name" value="Sulfatase_Mod_Factor_Kinase"/>
</dbReference>
<evidence type="ECO:0000259" key="2">
    <source>
        <dbReference type="Pfam" id="PF03781"/>
    </source>
</evidence>
<dbReference type="PANTHER" id="PTHR23150:SF19">
    <property type="entry name" value="FORMYLGLYCINE-GENERATING ENZYME"/>
    <property type="match status" value="1"/>
</dbReference>
<feature type="region of interest" description="Disordered" evidence="1">
    <location>
        <begin position="1"/>
        <end position="49"/>
    </location>
</feature>
<dbReference type="PANTHER" id="PTHR23150">
    <property type="entry name" value="SULFATASE MODIFYING FACTOR 1, 2"/>
    <property type="match status" value="1"/>
</dbReference>
<dbReference type="EMBL" id="JABVEC010000020">
    <property type="protein sequence ID" value="MBC6468637.1"/>
    <property type="molecule type" value="Genomic_DNA"/>
</dbReference>
<gene>
    <name evidence="3" type="ORF">HKK74_24525</name>
</gene>
<dbReference type="SUPFAM" id="SSF56436">
    <property type="entry name" value="C-type lectin-like"/>
    <property type="match status" value="1"/>
</dbReference>
<evidence type="ECO:0000313" key="4">
    <source>
        <dbReference type="Proteomes" id="UP000805614"/>
    </source>
</evidence>
<dbReference type="InterPro" id="IPR005532">
    <property type="entry name" value="SUMF_dom"/>
</dbReference>
<dbReference type="Proteomes" id="UP000805614">
    <property type="component" value="Unassembled WGS sequence"/>
</dbReference>
<dbReference type="InterPro" id="IPR042095">
    <property type="entry name" value="SUMF_sf"/>
</dbReference>
<feature type="domain" description="Sulfatase-modifying factor enzyme-like" evidence="2">
    <location>
        <begin position="50"/>
        <end position="336"/>
    </location>
</feature>
<keyword evidence="4" id="KW-1185">Reference proteome</keyword>
<reference evidence="3 4" key="1">
    <citation type="submission" date="2020-06" db="EMBL/GenBank/DDBJ databases">
        <title>Actinomadura xiongansis sp. nov., isolated from soil of Baiyangdian.</title>
        <authorList>
            <person name="Zhang X."/>
        </authorList>
    </citation>
    <scope>NUCLEOTIDE SEQUENCE [LARGE SCALE GENOMIC DNA]</scope>
    <source>
        <strain evidence="3 4">HBUM206468</strain>
    </source>
</reference>
<name>A0ABR7LUV9_9ACTN</name>
<protein>
    <submittedName>
        <fullName evidence="3">Formylglycine-generating enzyme family protein</fullName>
    </submittedName>
</protein>